<comment type="caution">
    <text evidence="2">The sequence shown here is derived from an EMBL/GenBank/DDBJ whole genome shotgun (WGS) entry which is preliminary data.</text>
</comment>
<evidence type="ECO:0000256" key="1">
    <source>
        <dbReference type="SAM" id="SignalP"/>
    </source>
</evidence>
<dbReference type="InterPro" id="IPR038606">
    <property type="entry name" value="To_sf"/>
</dbReference>
<evidence type="ECO:0000313" key="2">
    <source>
        <dbReference type="EMBL" id="CAL4087026.1"/>
    </source>
</evidence>
<keyword evidence="3" id="KW-1185">Reference proteome</keyword>
<gene>
    <name evidence="2" type="ORF">MNOR_LOCUS13136</name>
</gene>
<dbReference type="GO" id="GO:0005615">
    <property type="term" value="C:extracellular space"/>
    <property type="evidence" value="ECO:0007669"/>
    <property type="project" value="TreeGrafter"/>
</dbReference>
<dbReference type="AlphaFoldDB" id="A0AAV2QLA4"/>
<dbReference type="Proteomes" id="UP001497623">
    <property type="component" value="Unassembled WGS sequence"/>
</dbReference>
<name>A0AAV2QLA4_MEGNR</name>
<dbReference type="EMBL" id="CAXKWB010007413">
    <property type="protein sequence ID" value="CAL4087026.1"/>
    <property type="molecule type" value="Genomic_DNA"/>
</dbReference>
<dbReference type="Pfam" id="PF06585">
    <property type="entry name" value="JHBP"/>
    <property type="match status" value="1"/>
</dbReference>
<feature type="chain" id="PRO_5044010743" evidence="1">
    <location>
        <begin position="32"/>
        <end position="288"/>
    </location>
</feature>
<dbReference type="PANTHER" id="PTHR11008">
    <property type="entry name" value="PROTEIN TAKEOUT-LIKE PROTEIN"/>
    <property type="match status" value="1"/>
</dbReference>
<dbReference type="SMART" id="SM00700">
    <property type="entry name" value="JHBP"/>
    <property type="match status" value="1"/>
</dbReference>
<reference evidence="2 3" key="1">
    <citation type="submission" date="2024-05" db="EMBL/GenBank/DDBJ databases">
        <authorList>
            <person name="Wallberg A."/>
        </authorList>
    </citation>
    <scope>NUCLEOTIDE SEQUENCE [LARGE SCALE GENOMIC DNA]</scope>
</reference>
<accession>A0AAV2QLA4</accession>
<evidence type="ECO:0000313" key="3">
    <source>
        <dbReference type="Proteomes" id="UP001497623"/>
    </source>
</evidence>
<organism evidence="2 3">
    <name type="scientific">Meganyctiphanes norvegica</name>
    <name type="common">Northern krill</name>
    <name type="synonym">Thysanopoda norvegica</name>
    <dbReference type="NCBI Taxonomy" id="48144"/>
    <lineage>
        <taxon>Eukaryota</taxon>
        <taxon>Metazoa</taxon>
        <taxon>Ecdysozoa</taxon>
        <taxon>Arthropoda</taxon>
        <taxon>Crustacea</taxon>
        <taxon>Multicrustacea</taxon>
        <taxon>Malacostraca</taxon>
        <taxon>Eumalacostraca</taxon>
        <taxon>Eucarida</taxon>
        <taxon>Euphausiacea</taxon>
        <taxon>Euphausiidae</taxon>
        <taxon>Meganyctiphanes</taxon>
    </lineage>
</organism>
<sequence>MGVFTKVNTIMMLQLWHCVVLLVVSFTTVYADLSIPGGHAHKFVVPQDDIDDMVHLEKVKEKAEFSEISSRIYEDVINEALHKLTEQLDPIHLPFLPTITVNRTQPNVNIALTLTDLSLNGLSNLTVTHIETGLDGIFIPSLKPRINATLPRLSIDAGQYSSGGVIINLPFNGEGNLTIAFIGLDIVLGFELQSRLHPCAVAGSSLVVLELGHMVVDFEGMNPGTDQGEVINTVLGSFGPDIIDAIEAQLMTGPGHEAFDKVFINAINSAVTDNVPMVTCPHEKLWEN</sequence>
<dbReference type="InterPro" id="IPR010562">
    <property type="entry name" value="Haemolymph_juvenile_hormone-bd"/>
</dbReference>
<protein>
    <submittedName>
        <fullName evidence="2">Uncharacterized protein</fullName>
    </submittedName>
</protein>
<dbReference type="Gene3D" id="3.15.10.30">
    <property type="entry name" value="Haemolymph juvenile hormone binding protein"/>
    <property type="match status" value="1"/>
</dbReference>
<keyword evidence="1" id="KW-0732">Signal</keyword>
<dbReference type="PANTHER" id="PTHR11008:SF29">
    <property type="entry name" value="IP17226P"/>
    <property type="match status" value="1"/>
</dbReference>
<feature type="signal peptide" evidence="1">
    <location>
        <begin position="1"/>
        <end position="31"/>
    </location>
</feature>
<proteinExistence type="predicted"/>